<dbReference type="AlphaFoldDB" id="A0A4Z1GJH6"/>
<name>A0A4Z1GJH6_9HELO</name>
<protein>
    <submittedName>
        <fullName evidence="1">Uncharacterized protein</fullName>
    </submittedName>
</protein>
<comment type="caution">
    <text evidence="1">The sequence shown here is derived from an EMBL/GenBank/DDBJ whole genome shotgun (WGS) entry which is preliminary data.</text>
</comment>
<keyword evidence="2" id="KW-1185">Reference proteome</keyword>
<accession>A0A4Z1GJH6</accession>
<reference evidence="1 2" key="1">
    <citation type="submission" date="2017-12" db="EMBL/GenBank/DDBJ databases">
        <title>Comparative genomics of Botrytis spp.</title>
        <authorList>
            <person name="Valero-Jimenez C.A."/>
            <person name="Tapia P."/>
            <person name="Veloso J."/>
            <person name="Silva-Moreno E."/>
            <person name="Staats M."/>
            <person name="Valdes J.H."/>
            <person name="Van Kan J.A.L."/>
        </authorList>
    </citation>
    <scope>NUCLEOTIDE SEQUENCE [LARGE SCALE GENOMIC DNA]</scope>
    <source>
        <strain evidence="1 2">Bh0001</strain>
    </source>
</reference>
<sequence length="79" mass="8666">MDFQKASLNLRLAAQSILTPAFLLGVILQRICGAMSGDFPVKIQLGTTLVLAATGPYYQTFLNVLKCRLHLIPALETEF</sequence>
<evidence type="ECO:0000313" key="2">
    <source>
        <dbReference type="Proteomes" id="UP000297814"/>
    </source>
</evidence>
<dbReference type="Proteomes" id="UP000297814">
    <property type="component" value="Unassembled WGS sequence"/>
</dbReference>
<organism evidence="1 2">
    <name type="scientific">Botrytis hyacinthi</name>
    <dbReference type="NCBI Taxonomy" id="278943"/>
    <lineage>
        <taxon>Eukaryota</taxon>
        <taxon>Fungi</taxon>
        <taxon>Dikarya</taxon>
        <taxon>Ascomycota</taxon>
        <taxon>Pezizomycotina</taxon>
        <taxon>Leotiomycetes</taxon>
        <taxon>Helotiales</taxon>
        <taxon>Sclerotiniaceae</taxon>
        <taxon>Botrytis</taxon>
    </lineage>
</organism>
<gene>
    <name evidence="1" type="ORF">BHYA_0220g00120</name>
</gene>
<dbReference type="EMBL" id="PQXK01000220">
    <property type="protein sequence ID" value="TGO33937.1"/>
    <property type="molecule type" value="Genomic_DNA"/>
</dbReference>
<proteinExistence type="predicted"/>
<evidence type="ECO:0000313" key="1">
    <source>
        <dbReference type="EMBL" id="TGO33937.1"/>
    </source>
</evidence>